<evidence type="ECO:0000313" key="1">
    <source>
        <dbReference type="EMBL" id="KAK4010390.1"/>
    </source>
</evidence>
<keyword evidence="2" id="KW-1185">Reference proteome</keyword>
<reference evidence="1 2" key="1">
    <citation type="journal article" date="2023" name="Nucleic Acids Res.">
        <title>The hologenome of Daphnia magna reveals possible DNA methylation and microbiome-mediated evolution of the host genome.</title>
        <authorList>
            <person name="Chaturvedi A."/>
            <person name="Li X."/>
            <person name="Dhandapani V."/>
            <person name="Marshall H."/>
            <person name="Kissane S."/>
            <person name="Cuenca-Cambronero M."/>
            <person name="Asole G."/>
            <person name="Calvet F."/>
            <person name="Ruiz-Romero M."/>
            <person name="Marangio P."/>
            <person name="Guigo R."/>
            <person name="Rago D."/>
            <person name="Mirbahai L."/>
            <person name="Eastwood N."/>
            <person name="Colbourne J.K."/>
            <person name="Zhou J."/>
            <person name="Mallon E."/>
            <person name="Orsini L."/>
        </authorList>
    </citation>
    <scope>NUCLEOTIDE SEQUENCE [LARGE SCALE GENOMIC DNA]</scope>
    <source>
        <strain evidence="1">LRV0_1</strain>
    </source>
</reference>
<protein>
    <submittedName>
        <fullName evidence="1">Uncharacterized protein</fullName>
    </submittedName>
</protein>
<accession>A0ABQ9ZCX3</accession>
<organism evidence="1 2">
    <name type="scientific">Daphnia magna</name>
    <dbReference type="NCBI Taxonomy" id="35525"/>
    <lineage>
        <taxon>Eukaryota</taxon>
        <taxon>Metazoa</taxon>
        <taxon>Ecdysozoa</taxon>
        <taxon>Arthropoda</taxon>
        <taxon>Crustacea</taxon>
        <taxon>Branchiopoda</taxon>
        <taxon>Diplostraca</taxon>
        <taxon>Cladocera</taxon>
        <taxon>Anomopoda</taxon>
        <taxon>Daphniidae</taxon>
        <taxon>Daphnia</taxon>
    </lineage>
</organism>
<sequence>MQGQVVPNQKLELVIHRVRDAGQYKRSRFDYEGTSVPPISSLRRLPINPSATGRFSIKADKNEIGPNPSISMHGYFSPTIFS</sequence>
<evidence type="ECO:0000313" key="2">
    <source>
        <dbReference type="Proteomes" id="UP001234178"/>
    </source>
</evidence>
<proteinExistence type="predicted"/>
<gene>
    <name evidence="1" type="ORF">OUZ56_019533</name>
</gene>
<comment type="caution">
    <text evidence="1">The sequence shown here is derived from an EMBL/GenBank/DDBJ whole genome shotgun (WGS) entry which is preliminary data.</text>
</comment>
<name>A0ABQ9ZCX3_9CRUS</name>
<dbReference type="Proteomes" id="UP001234178">
    <property type="component" value="Unassembled WGS sequence"/>
</dbReference>
<dbReference type="EMBL" id="JAOYFB010000003">
    <property type="protein sequence ID" value="KAK4010390.1"/>
    <property type="molecule type" value="Genomic_DNA"/>
</dbReference>